<keyword evidence="3 9" id="KW-0479">Metal-binding</keyword>
<dbReference type="GO" id="GO:0008131">
    <property type="term" value="F:primary methylamine oxidase activity"/>
    <property type="evidence" value="ECO:0007669"/>
    <property type="project" value="InterPro"/>
</dbReference>
<dbReference type="SUPFAM" id="SSF54416">
    <property type="entry name" value="Amine oxidase N-terminal region"/>
    <property type="match status" value="2"/>
</dbReference>
<feature type="domain" description="Copper amine oxidase catalytic" evidence="11">
    <location>
        <begin position="363"/>
        <end position="765"/>
    </location>
</feature>
<keyword evidence="5 9" id="KW-0560">Oxidoreductase</keyword>
<dbReference type="InterPro" id="IPR049948">
    <property type="entry name" value="Cu_Am_ox_TPQ-bd"/>
</dbReference>
<dbReference type="GeneID" id="25267031"/>
<dbReference type="AlphaFoldDB" id="A0A066W7R8"/>
<dbReference type="GO" id="GO:0009308">
    <property type="term" value="P:amine metabolic process"/>
    <property type="evidence" value="ECO:0007669"/>
    <property type="project" value="UniProtKB-UniRule"/>
</dbReference>
<evidence type="ECO:0000256" key="2">
    <source>
        <dbReference type="ARBA" id="ARBA00007983"/>
    </source>
</evidence>
<evidence type="ECO:0000259" key="12">
    <source>
        <dbReference type="Pfam" id="PF02727"/>
    </source>
</evidence>
<feature type="domain" description="Copper amine oxidase N2-terminal" evidence="12">
    <location>
        <begin position="113"/>
        <end position="185"/>
    </location>
</feature>
<keyword evidence="6 9" id="KW-0186">Copper</keyword>
<dbReference type="GO" id="GO:0005507">
    <property type="term" value="F:copper ion binding"/>
    <property type="evidence" value="ECO:0007669"/>
    <property type="project" value="InterPro"/>
</dbReference>
<gene>
    <name evidence="14" type="ORF">K437DRAFT_290533</name>
</gene>
<protein>
    <recommendedName>
        <fullName evidence="9">Amine oxidase</fullName>
        <ecNumber evidence="9">1.4.3.-</ecNumber>
    </recommendedName>
</protein>
<dbReference type="PANTHER" id="PTHR10638">
    <property type="entry name" value="COPPER AMINE OXIDASE"/>
    <property type="match status" value="1"/>
</dbReference>
<accession>A0A066W7R8</accession>
<comment type="similarity">
    <text evidence="2 9">Belongs to the copper/topaquinone oxidase family.</text>
</comment>
<feature type="domain" description="DUF1965" evidence="13">
    <location>
        <begin position="284"/>
        <end position="352"/>
    </location>
</feature>
<dbReference type="OMA" id="PYNSQDV"/>
<dbReference type="InterPro" id="IPR015800">
    <property type="entry name" value="Cu_amine_oxidase_N2"/>
</dbReference>
<dbReference type="InterPro" id="IPR000269">
    <property type="entry name" value="Cu_amine_oxidase"/>
</dbReference>
<evidence type="ECO:0000313" key="15">
    <source>
        <dbReference type="Proteomes" id="UP000027361"/>
    </source>
</evidence>
<comment type="cofactor">
    <cofactor evidence="1">
        <name>Cu cation</name>
        <dbReference type="ChEBI" id="CHEBI:23378"/>
    </cofactor>
</comment>
<evidence type="ECO:0000256" key="1">
    <source>
        <dbReference type="ARBA" id="ARBA00001935"/>
    </source>
</evidence>
<name>A0A066W7R8_TILAU</name>
<dbReference type="FunFam" id="3.10.450.40:FF:000018">
    <property type="entry name" value="Amine oxidase"/>
    <property type="match status" value="1"/>
</dbReference>
<dbReference type="Pfam" id="PF02727">
    <property type="entry name" value="Cu_amine_oxidN2"/>
    <property type="match status" value="1"/>
</dbReference>
<keyword evidence="4 7" id="KW-0801">TPQ</keyword>
<evidence type="ECO:0000256" key="5">
    <source>
        <dbReference type="ARBA" id="ARBA00023002"/>
    </source>
</evidence>
<organism evidence="14 15">
    <name type="scientific">Tilletiaria anomala (strain ATCC 24038 / CBS 436.72 / UBC 951)</name>
    <dbReference type="NCBI Taxonomy" id="1037660"/>
    <lineage>
        <taxon>Eukaryota</taxon>
        <taxon>Fungi</taxon>
        <taxon>Dikarya</taxon>
        <taxon>Basidiomycota</taxon>
        <taxon>Ustilaginomycotina</taxon>
        <taxon>Exobasidiomycetes</taxon>
        <taxon>Georgefischeriales</taxon>
        <taxon>Tilletiariaceae</taxon>
        <taxon>Tilletiaria</taxon>
    </lineage>
</organism>
<dbReference type="Proteomes" id="UP000027361">
    <property type="component" value="Unassembled WGS sequence"/>
</dbReference>
<comment type="caution">
    <text evidence="14">The sequence shown here is derived from an EMBL/GenBank/DDBJ whole genome shotgun (WGS) entry which is preliminary data.</text>
</comment>
<dbReference type="InterPro" id="IPR036460">
    <property type="entry name" value="Cu_amine_oxidase_C_sf"/>
</dbReference>
<dbReference type="SUPFAM" id="SSF49998">
    <property type="entry name" value="Amine oxidase catalytic domain"/>
    <property type="match status" value="1"/>
</dbReference>
<evidence type="ECO:0000256" key="9">
    <source>
        <dbReference type="RuleBase" id="RU000672"/>
    </source>
</evidence>
<dbReference type="InterPro" id="IPR015798">
    <property type="entry name" value="Cu_amine_oxidase_C"/>
</dbReference>
<dbReference type="InParanoid" id="A0A066W7R8"/>
<comment type="PTM">
    <text evidence="8 9">Topaquinone (TPQ) is generated by copper-dependent autoxidation of a specific tyrosyl residue.</text>
</comment>
<dbReference type="OrthoDB" id="3341590at2759"/>
<keyword evidence="15" id="KW-1185">Reference proteome</keyword>
<dbReference type="Gene3D" id="2.70.98.20">
    <property type="entry name" value="Copper amine oxidase, catalytic domain"/>
    <property type="match status" value="1"/>
</dbReference>
<dbReference type="GO" id="GO:0005886">
    <property type="term" value="C:plasma membrane"/>
    <property type="evidence" value="ECO:0007669"/>
    <property type="project" value="TreeGrafter"/>
</dbReference>
<dbReference type="HOGENOM" id="CLU_015739_0_0_1"/>
<dbReference type="InterPro" id="IPR016182">
    <property type="entry name" value="Cu_amine_oxidase_N-reg"/>
</dbReference>
<evidence type="ECO:0000256" key="4">
    <source>
        <dbReference type="ARBA" id="ARBA00022772"/>
    </source>
</evidence>
<proteinExistence type="inferred from homology"/>
<sequence length="832" mass="92138">MKAVTLTALSISLLSLFAEAAPKVPRVTNPRVYGPQALAAARKQAAQSHLLSSSYAAAPQAAFNEKYACSDAATSSAAVILDSRTVPTDPDANIWASLTNDEAAAVIAFLHSDKASLNLTAAENATSWDNAISVVDLLLPNKTEALVYLDKGGPRPERWAKVSIMYGATEEPYVETIAVGPISTDNSTEMAIANLGWQTSKGEHKIRVWNMDEDRFHKYTLNISASMQDVVMDLIGLKAVGDDDDTASTWGTDPVWQQGNATDPKIIRWVGYWANIEGFPFDSQTLLPQGIYFEVETTGRDPSKWKEMGWLYNNVYYEDKAAFRTAWSQPGFEKAAQRNTYGTWTATDRQGEPLAEDAKARPVVIAPEGQRFSVDSARKFIQWGSFSAYMGFSRDTGLRLFDIAYDGQRIIYELGLDEAIASYSGNDPVQAGTSYLDTYYSFGAYAFELAEGYDCPAGAYFFNSTFHAEEQSRTHHNSICAFEMPMDYPIQRHSSGSYISITSNVALIIKSVSSVGNYDYSLSYIFYLDGSIETRVQASGYIQAAFYAHNEDFGYQIHDGLSGSMHDHVLSFRLDPDILGVNNTFAKHSIVPVNQTYPWSRGISRPGMKMVRSVVETEDDGALNWPANGSEMYVIVNQDEPNAYGEPRGFRIMPSLGSGHVVNIQDSPNLLKSQSFATHPLYVLQRKDSEASCASPWNNYDTGNPIIDFSTYFNGESLNQTDLVLQFGLGMLHVPHTGDLPNTVQTTAQASIIFSPHNYLLSDPSRRTNQQIRLDYDSSNARVVSNIERFGASPAPNWKYNLSDAYPTLQNYRGDVTVRKFPYDPLQPFGDT</sequence>
<dbReference type="InterPro" id="IPR015328">
    <property type="entry name" value="DUF1965"/>
</dbReference>
<evidence type="ECO:0000256" key="6">
    <source>
        <dbReference type="ARBA" id="ARBA00023008"/>
    </source>
</evidence>
<evidence type="ECO:0000256" key="8">
    <source>
        <dbReference type="PIRSR" id="PIRSR600269-51"/>
    </source>
</evidence>
<dbReference type="GO" id="GO:0048038">
    <property type="term" value="F:quinone binding"/>
    <property type="evidence" value="ECO:0007669"/>
    <property type="project" value="InterPro"/>
</dbReference>
<evidence type="ECO:0000256" key="7">
    <source>
        <dbReference type="PIRSR" id="PIRSR600269-50"/>
    </source>
</evidence>
<evidence type="ECO:0000313" key="14">
    <source>
        <dbReference type="EMBL" id="KDN47129.1"/>
    </source>
</evidence>
<feature type="active site" description="Schiff-base intermediate with substrate; via topaquinone" evidence="7">
    <location>
        <position position="518"/>
    </location>
</feature>
<dbReference type="Pfam" id="PF01179">
    <property type="entry name" value="Cu_amine_oxid"/>
    <property type="match status" value="1"/>
</dbReference>
<comment type="cofactor">
    <cofactor evidence="9">
        <name>Cu cation</name>
        <dbReference type="ChEBI" id="CHEBI:23378"/>
    </cofactor>
    <text evidence="9">Contains 1 topaquinone per subunit.</text>
</comment>
<feature type="active site" description="Proton acceptor" evidence="7">
    <location>
        <position position="437"/>
    </location>
</feature>
<dbReference type="PROSITE" id="PS01164">
    <property type="entry name" value="COPPER_AMINE_OXID_1"/>
    <property type="match status" value="1"/>
</dbReference>
<keyword evidence="10" id="KW-0732">Signal</keyword>
<reference evidence="14 15" key="1">
    <citation type="submission" date="2014-05" db="EMBL/GenBank/DDBJ databases">
        <title>Draft genome sequence of a rare smut relative, Tilletiaria anomala UBC 951.</title>
        <authorList>
            <consortium name="DOE Joint Genome Institute"/>
            <person name="Toome M."/>
            <person name="Kuo A."/>
            <person name="Henrissat B."/>
            <person name="Lipzen A."/>
            <person name="Tritt A."/>
            <person name="Yoshinaga Y."/>
            <person name="Zane M."/>
            <person name="Barry K."/>
            <person name="Grigoriev I.V."/>
            <person name="Spatafora J.W."/>
            <person name="Aimea M.C."/>
        </authorList>
    </citation>
    <scope>NUCLEOTIDE SEQUENCE [LARGE SCALE GENOMIC DNA]</scope>
    <source>
        <strain evidence="14 15">UBC 951</strain>
    </source>
</reference>
<dbReference type="EMBL" id="JMSN01000031">
    <property type="protein sequence ID" value="KDN47129.1"/>
    <property type="molecule type" value="Genomic_DNA"/>
</dbReference>
<evidence type="ECO:0000256" key="3">
    <source>
        <dbReference type="ARBA" id="ARBA00022723"/>
    </source>
</evidence>
<dbReference type="EC" id="1.4.3.-" evidence="9"/>
<feature type="signal peptide" evidence="10">
    <location>
        <begin position="1"/>
        <end position="20"/>
    </location>
</feature>
<dbReference type="RefSeq" id="XP_013243750.1">
    <property type="nucleotide sequence ID" value="XM_013388296.1"/>
</dbReference>
<dbReference type="PANTHER" id="PTHR10638:SF20">
    <property type="entry name" value="AMINE OXIDASE"/>
    <property type="match status" value="1"/>
</dbReference>
<dbReference type="STRING" id="1037660.A0A066W7R8"/>
<dbReference type="PRINTS" id="PR00766">
    <property type="entry name" value="CUDAOXIDASE"/>
</dbReference>
<dbReference type="Pfam" id="PF09248">
    <property type="entry name" value="DUF1965"/>
    <property type="match status" value="1"/>
</dbReference>
<evidence type="ECO:0000259" key="13">
    <source>
        <dbReference type="Pfam" id="PF09248"/>
    </source>
</evidence>
<dbReference type="Gene3D" id="3.10.450.40">
    <property type="match status" value="2"/>
</dbReference>
<feature type="chain" id="PRO_5001633589" description="Amine oxidase" evidence="10">
    <location>
        <begin position="21"/>
        <end position="832"/>
    </location>
</feature>
<feature type="modified residue" description="2',4',5'-topaquinone" evidence="8">
    <location>
        <position position="518"/>
    </location>
</feature>
<evidence type="ECO:0000259" key="11">
    <source>
        <dbReference type="Pfam" id="PF01179"/>
    </source>
</evidence>
<evidence type="ECO:0000256" key="10">
    <source>
        <dbReference type="SAM" id="SignalP"/>
    </source>
</evidence>